<protein>
    <submittedName>
        <fullName evidence="2">Uncharacterized protein</fullName>
    </submittedName>
</protein>
<dbReference type="OrthoDB" id="3934038at2759"/>
<dbReference type="AlphaFoldDB" id="A0A517LPH9"/>
<reference evidence="2 3" key="1">
    <citation type="submission" date="2019-07" db="EMBL/GenBank/DDBJ databases">
        <title>Finished genome of Venturia effusa.</title>
        <authorList>
            <person name="Young C.A."/>
            <person name="Cox M.P."/>
            <person name="Ganley A.R.D."/>
            <person name="David W.J."/>
        </authorList>
    </citation>
    <scope>NUCLEOTIDE SEQUENCE [LARGE SCALE GENOMIC DNA]</scope>
    <source>
        <strain evidence="3">albino</strain>
    </source>
</reference>
<keyword evidence="3" id="KW-1185">Reference proteome</keyword>
<accession>A0A517LPH9</accession>
<evidence type="ECO:0000313" key="2">
    <source>
        <dbReference type="EMBL" id="QDS77551.1"/>
    </source>
</evidence>
<proteinExistence type="predicted"/>
<evidence type="ECO:0000256" key="1">
    <source>
        <dbReference type="SAM" id="MobiDB-lite"/>
    </source>
</evidence>
<feature type="region of interest" description="Disordered" evidence="1">
    <location>
        <begin position="1"/>
        <end position="92"/>
    </location>
</feature>
<gene>
    <name evidence="2" type="ORF">FKW77_001188</name>
</gene>
<dbReference type="Proteomes" id="UP000316270">
    <property type="component" value="Chromosome 18"/>
</dbReference>
<feature type="compositionally biased region" description="Polar residues" evidence="1">
    <location>
        <begin position="59"/>
        <end position="74"/>
    </location>
</feature>
<organism evidence="2 3">
    <name type="scientific">Venturia effusa</name>
    <dbReference type="NCBI Taxonomy" id="50376"/>
    <lineage>
        <taxon>Eukaryota</taxon>
        <taxon>Fungi</taxon>
        <taxon>Dikarya</taxon>
        <taxon>Ascomycota</taxon>
        <taxon>Pezizomycotina</taxon>
        <taxon>Dothideomycetes</taxon>
        <taxon>Pleosporomycetidae</taxon>
        <taxon>Venturiales</taxon>
        <taxon>Venturiaceae</taxon>
        <taxon>Venturia</taxon>
    </lineage>
</organism>
<evidence type="ECO:0000313" key="3">
    <source>
        <dbReference type="Proteomes" id="UP000316270"/>
    </source>
</evidence>
<name>A0A517LPH9_9PEZI</name>
<feature type="compositionally biased region" description="Polar residues" evidence="1">
    <location>
        <begin position="119"/>
        <end position="132"/>
    </location>
</feature>
<dbReference type="EMBL" id="CP042202">
    <property type="protein sequence ID" value="QDS77551.1"/>
    <property type="molecule type" value="Genomic_DNA"/>
</dbReference>
<sequence length="324" mass="36562">MSVPGNMYEVLHEEEEDEGVKISGGAERTASPKKLSFGEKIVHERRKSSSAIRRIGDLKSSTASRPLSMVSSVRTADPAGDENRVPGPDSLSQFLADASRRKSLPALLVKDRQDHHSGLATSANEDSQNRRQSIPYRPVDESQDRGMSVRSSTIDESRIYNRGVRIEAKICKVHFSAWRRNLHRGCDDKDCPLHHDPRGWPARVVNMISSGPMKELLEIQRDIDVVLGKGEFDVDAVLTLLKPSIATPPRGRERRDEKKVVMADNEELIPELTPEELAVKGRRIQEIWDEALRLYRLRKENPDAVVATRKRSQVEDRSQALSFF</sequence>
<feature type="region of interest" description="Disordered" evidence="1">
    <location>
        <begin position="110"/>
        <end position="152"/>
    </location>
</feature>